<protein>
    <submittedName>
        <fullName evidence="1">Uncharacterized protein</fullName>
    </submittedName>
</protein>
<evidence type="ECO:0000313" key="1">
    <source>
        <dbReference type="EMBL" id="MCU6765589.1"/>
    </source>
</evidence>
<accession>A0ABT2TTN8</accession>
<dbReference type="Proteomes" id="UP001652409">
    <property type="component" value="Unassembled WGS sequence"/>
</dbReference>
<dbReference type="EMBL" id="JAOQJL010000015">
    <property type="protein sequence ID" value="MCU6765589.1"/>
    <property type="molecule type" value="Genomic_DNA"/>
</dbReference>
<dbReference type="RefSeq" id="WP_262582768.1">
    <property type="nucleotide sequence ID" value="NZ_JAOQJL010000015.1"/>
</dbReference>
<name>A0ABT2TTN8_9FIRM</name>
<keyword evidence="2" id="KW-1185">Reference proteome</keyword>
<gene>
    <name evidence="1" type="ORF">OCV61_09205</name>
</gene>
<sequence>MNKIEYITRIQVDGKKEIISGKRACEIVSQRIEEALEGMNYEKKKAAG</sequence>
<reference evidence="1 2" key="1">
    <citation type="journal article" date="2021" name="ISME Commun">
        <title>Automated analysis of genomic sequences facilitates high-throughput and comprehensive description of bacteria.</title>
        <authorList>
            <person name="Hitch T.C.A."/>
        </authorList>
    </citation>
    <scope>NUCLEOTIDE SEQUENCE [LARGE SCALE GENOMIC DNA]</scope>
    <source>
        <strain evidence="1 2">Sanger_23</strain>
    </source>
</reference>
<comment type="caution">
    <text evidence="1">The sequence shown here is derived from an EMBL/GenBank/DDBJ whole genome shotgun (WGS) entry which is preliminary data.</text>
</comment>
<organism evidence="1 2">
    <name type="scientific">Blautia ammoniilytica</name>
    <dbReference type="NCBI Taxonomy" id="2981782"/>
    <lineage>
        <taxon>Bacteria</taxon>
        <taxon>Bacillati</taxon>
        <taxon>Bacillota</taxon>
        <taxon>Clostridia</taxon>
        <taxon>Lachnospirales</taxon>
        <taxon>Lachnospiraceae</taxon>
        <taxon>Blautia</taxon>
    </lineage>
</organism>
<evidence type="ECO:0000313" key="2">
    <source>
        <dbReference type="Proteomes" id="UP001652409"/>
    </source>
</evidence>
<proteinExistence type="predicted"/>